<comment type="similarity">
    <text evidence="2 8">Belongs to the cytochrome P450 family.</text>
</comment>
<dbReference type="GO" id="GO:0020037">
    <property type="term" value="F:heme binding"/>
    <property type="evidence" value="ECO:0007669"/>
    <property type="project" value="InterPro"/>
</dbReference>
<dbReference type="GeneID" id="2870969"/>
<dbReference type="PRINTS" id="PR00385">
    <property type="entry name" value="P450"/>
</dbReference>
<evidence type="ECO:0000256" key="4">
    <source>
        <dbReference type="ARBA" id="ARBA00023002"/>
    </source>
</evidence>
<evidence type="ECO:0000256" key="9">
    <source>
        <dbReference type="SAM" id="MobiDB-lite"/>
    </source>
</evidence>
<protein>
    <submittedName>
        <fullName evidence="10">Cytochrome P450, putative (Eurofung)</fullName>
    </submittedName>
</protein>
<keyword evidence="11" id="KW-1185">Reference proteome</keyword>
<dbReference type="Gene3D" id="1.10.630.10">
    <property type="entry name" value="Cytochrome P450"/>
    <property type="match status" value="1"/>
</dbReference>
<evidence type="ECO:0000256" key="7">
    <source>
        <dbReference type="PIRSR" id="PIRSR602401-1"/>
    </source>
</evidence>
<dbReference type="AlphaFoldDB" id="C8V169"/>
<dbReference type="InterPro" id="IPR001128">
    <property type="entry name" value="Cyt_P450"/>
</dbReference>
<organism evidence="10 11">
    <name type="scientific">Emericella nidulans (strain FGSC A4 / ATCC 38163 / CBS 112.46 / NRRL 194 / M139)</name>
    <name type="common">Aspergillus nidulans</name>
    <dbReference type="NCBI Taxonomy" id="227321"/>
    <lineage>
        <taxon>Eukaryota</taxon>
        <taxon>Fungi</taxon>
        <taxon>Dikarya</taxon>
        <taxon>Ascomycota</taxon>
        <taxon>Pezizomycotina</taxon>
        <taxon>Eurotiomycetes</taxon>
        <taxon>Eurotiomycetidae</taxon>
        <taxon>Eurotiales</taxon>
        <taxon>Aspergillaceae</taxon>
        <taxon>Aspergillus</taxon>
        <taxon>Aspergillus subgen. Nidulantes</taxon>
    </lineage>
</organism>
<evidence type="ECO:0000313" key="10">
    <source>
        <dbReference type="EMBL" id="CBF69707.1"/>
    </source>
</evidence>
<dbReference type="EMBL" id="BN001301">
    <property type="protein sequence ID" value="CBF69707.1"/>
    <property type="molecule type" value="Genomic_DNA"/>
</dbReference>
<evidence type="ECO:0000256" key="5">
    <source>
        <dbReference type="ARBA" id="ARBA00023004"/>
    </source>
</evidence>
<comment type="cofactor">
    <cofactor evidence="1 7">
        <name>heme</name>
        <dbReference type="ChEBI" id="CHEBI:30413"/>
    </cofactor>
</comment>
<dbReference type="InterPro" id="IPR047146">
    <property type="entry name" value="Cyt_P450_E_CYP52_fungi"/>
</dbReference>
<dbReference type="RefSeq" id="XP_050466940.1">
    <property type="nucleotide sequence ID" value="XM_050611298.1"/>
</dbReference>
<dbReference type="GO" id="GO:0004497">
    <property type="term" value="F:monooxygenase activity"/>
    <property type="evidence" value="ECO:0000318"/>
    <property type="project" value="GO_Central"/>
</dbReference>
<proteinExistence type="inferred from homology"/>
<dbReference type="VEuPathDB" id="FungiDB:AN6321"/>
<dbReference type="InterPro" id="IPR036396">
    <property type="entry name" value="Cyt_P450_sf"/>
</dbReference>
<feature type="binding site" description="axial binding residue" evidence="7">
    <location>
        <position position="353"/>
    </location>
    <ligand>
        <name>heme</name>
        <dbReference type="ChEBI" id="CHEBI:30413"/>
    </ligand>
    <ligandPart>
        <name>Fe</name>
        <dbReference type="ChEBI" id="CHEBI:18248"/>
    </ligandPart>
</feature>
<dbReference type="HOGENOM" id="CLU_001570_27_0_1"/>
<dbReference type="Proteomes" id="UP000000560">
    <property type="component" value="Chromosome I"/>
</dbReference>
<evidence type="ECO:0000313" key="11">
    <source>
        <dbReference type="Proteomes" id="UP000000560"/>
    </source>
</evidence>
<dbReference type="Pfam" id="PF00067">
    <property type="entry name" value="p450"/>
    <property type="match status" value="2"/>
</dbReference>
<evidence type="ECO:0000256" key="3">
    <source>
        <dbReference type="ARBA" id="ARBA00022723"/>
    </source>
</evidence>
<evidence type="ECO:0000256" key="6">
    <source>
        <dbReference type="ARBA" id="ARBA00023033"/>
    </source>
</evidence>
<dbReference type="InterPro" id="IPR002401">
    <property type="entry name" value="Cyt_P450_E_grp-I"/>
</dbReference>
<keyword evidence="6 8" id="KW-0503">Monooxygenase</keyword>
<dbReference type="OrthoDB" id="1470350at2759"/>
<gene>
    <name evidence="10" type="ORF">ANIA_06321</name>
</gene>
<reference evidence="11" key="2">
    <citation type="journal article" date="2009" name="Fungal Genet. Biol.">
        <title>The 2008 update of the Aspergillus nidulans genome annotation: a community effort.</title>
        <authorList>
            <person name="Wortman J.R."/>
            <person name="Gilsenan J.M."/>
            <person name="Joardar V."/>
            <person name="Deegan J."/>
            <person name="Clutterbuck J."/>
            <person name="Andersen M.R."/>
            <person name="Archer D."/>
            <person name="Bencina M."/>
            <person name="Braus G."/>
            <person name="Coutinho P."/>
            <person name="von Dohren H."/>
            <person name="Doonan J."/>
            <person name="Driessen A.J."/>
            <person name="Durek P."/>
            <person name="Espeso E."/>
            <person name="Fekete E."/>
            <person name="Flipphi M."/>
            <person name="Estrada C.G."/>
            <person name="Geysens S."/>
            <person name="Goldman G."/>
            <person name="de Groot P.W."/>
            <person name="Hansen K."/>
            <person name="Harris S.D."/>
            <person name="Heinekamp T."/>
            <person name="Helmstaedt K."/>
            <person name="Henrissat B."/>
            <person name="Hofmann G."/>
            <person name="Homan T."/>
            <person name="Horio T."/>
            <person name="Horiuchi H."/>
            <person name="James S."/>
            <person name="Jones M."/>
            <person name="Karaffa L."/>
            <person name="Karanyi Z."/>
            <person name="Kato M."/>
            <person name="Keller N."/>
            <person name="Kelly D.E."/>
            <person name="Kiel J.A."/>
            <person name="Kim J.M."/>
            <person name="van der Klei I.J."/>
            <person name="Klis F.M."/>
            <person name="Kovalchuk A."/>
            <person name="Krasevec N."/>
            <person name="Kubicek C.P."/>
            <person name="Liu B."/>
            <person name="Maccabe A."/>
            <person name="Meyer V."/>
            <person name="Mirabito P."/>
            <person name="Miskei M."/>
            <person name="Mos M."/>
            <person name="Mullins J."/>
            <person name="Nelson D.R."/>
            <person name="Nielsen J."/>
            <person name="Oakley B.R."/>
            <person name="Osmani S.A."/>
            <person name="Pakula T."/>
            <person name="Paszewski A."/>
            <person name="Paulsen I."/>
            <person name="Pilsyk S."/>
            <person name="Pocsi I."/>
            <person name="Punt P.J."/>
            <person name="Ram A.F."/>
            <person name="Ren Q."/>
            <person name="Robellet X."/>
            <person name="Robson G."/>
            <person name="Seiboth B."/>
            <person name="van Solingen P."/>
            <person name="Specht T."/>
            <person name="Sun J."/>
            <person name="Taheri-Talesh N."/>
            <person name="Takeshita N."/>
            <person name="Ussery D."/>
            <person name="vanKuyk P.A."/>
            <person name="Visser H."/>
            <person name="van de Vondervoort P.J."/>
            <person name="de Vries R.P."/>
            <person name="Walton J."/>
            <person name="Xiang X."/>
            <person name="Xiong Y."/>
            <person name="Zeng A.P."/>
            <person name="Brandt B.W."/>
            <person name="Cornell M.J."/>
            <person name="van den Hondel C.A."/>
            <person name="Visser J."/>
            <person name="Oliver S.G."/>
            <person name="Turner G."/>
        </authorList>
    </citation>
    <scope>GENOME REANNOTATION</scope>
    <source>
        <strain evidence="11">FGSC A4 / ATCC 38163 / CBS 112.46 / NRRL 194 / M139</strain>
    </source>
</reference>
<dbReference type="OMA" id="GDLWMFQ"/>
<sequence>MSAVLLGKRYVSTPDPENIKAVLATKFVDFDLGERNAAFRPLLETGVFTQDGREWERSRALLRPIFNRAQALPDLLLIEEHVQSRLYRIPRGYDIVNLQQLVRDLTLDSAFIHFLAGRPRSQEAGEETSTLNRSVTHSTRPGLISRSPAHENRGKLGRGCGNESESEGWYDLLSKVADTVSDGVQIRSQLLHVLLAARDTTARLLSSVFYMLARHPSVWRKLEREVLVEFGLATQGDGKCPLPTYTQLREMKYVRAVLNEGCTRPTFSPPPPPSSPYEHPVRNTTHIPPARRRRRRMPAYIRGQEGDRALFYRTMQRFTEIYGDDAEQFRPERWVPLRRGWGFLPFSGGPRICLGQQKALTEAVYVVVRMVQTFCDIEARDERPWREQMGLVLSSYYGVKVGLKSRNGGS</sequence>
<dbReference type="PANTHER" id="PTHR24287:SF18">
    <property type="entry name" value="CYTOCHROME P450 MONOOXYGENASE APDE-RELATED"/>
    <property type="match status" value="1"/>
</dbReference>
<evidence type="ECO:0000256" key="8">
    <source>
        <dbReference type="RuleBase" id="RU000461"/>
    </source>
</evidence>
<evidence type="ECO:0000256" key="2">
    <source>
        <dbReference type="ARBA" id="ARBA00010617"/>
    </source>
</evidence>
<feature type="region of interest" description="Disordered" evidence="9">
    <location>
        <begin position="123"/>
        <end position="160"/>
    </location>
</feature>
<dbReference type="PANTHER" id="PTHR24287">
    <property type="entry name" value="P450, PUTATIVE (EUROFUNG)-RELATED"/>
    <property type="match status" value="1"/>
</dbReference>
<dbReference type="PRINTS" id="PR00463">
    <property type="entry name" value="EP450I"/>
</dbReference>
<feature type="compositionally biased region" description="Polar residues" evidence="9">
    <location>
        <begin position="127"/>
        <end position="139"/>
    </location>
</feature>
<dbReference type="SUPFAM" id="SSF48264">
    <property type="entry name" value="Cytochrome P450"/>
    <property type="match status" value="1"/>
</dbReference>
<keyword evidence="3 7" id="KW-0479">Metal-binding</keyword>
<keyword evidence="7 8" id="KW-0349">Heme</keyword>
<keyword evidence="5 7" id="KW-0408">Iron</keyword>
<reference evidence="11" key="1">
    <citation type="journal article" date="2005" name="Nature">
        <title>Sequencing of Aspergillus nidulans and comparative analysis with A. fumigatus and A. oryzae.</title>
        <authorList>
            <person name="Galagan J.E."/>
            <person name="Calvo S.E."/>
            <person name="Cuomo C."/>
            <person name="Ma L.J."/>
            <person name="Wortman J.R."/>
            <person name="Batzoglou S."/>
            <person name="Lee S.I."/>
            <person name="Basturkmen M."/>
            <person name="Spevak C.C."/>
            <person name="Clutterbuck J."/>
            <person name="Kapitonov V."/>
            <person name="Jurka J."/>
            <person name="Scazzocchio C."/>
            <person name="Farman M."/>
            <person name="Butler J."/>
            <person name="Purcell S."/>
            <person name="Harris S."/>
            <person name="Braus G.H."/>
            <person name="Draht O."/>
            <person name="Busch S."/>
            <person name="D'Enfert C."/>
            <person name="Bouchier C."/>
            <person name="Goldman G.H."/>
            <person name="Bell-Pedersen D."/>
            <person name="Griffiths-Jones S."/>
            <person name="Doonan J.H."/>
            <person name="Yu J."/>
            <person name="Vienken K."/>
            <person name="Pain A."/>
            <person name="Freitag M."/>
            <person name="Selker E.U."/>
            <person name="Archer D.B."/>
            <person name="Penalva M.A."/>
            <person name="Oakley B.R."/>
            <person name="Momany M."/>
            <person name="Tanaka T."/>
            <person name="Kumagai T."/>
            <person name="Asai K."/>
            <person name="Machida M."/>
            <person name="Nierman W.C."/>
            <person name="Denning D.W."/>
            <person name="Caddick M."/>
            <person name="Hynes M."/>
            <person name="Paoletti M."/>
            <person name="Fischer R."/>
            <person name="Miller B."/>
            <person name="Dyer P."/>
            <person name="Sachs M.S."/>
            <person name="Osmani S.A."/>
            <person name="Birren B.W."/>
        </authorList>
    </citation>
    <scope>NUCLEOTIDE SEQUENCE [LARGE SCALE GENOMIC DNA]</scope>
    <source>
        <strain evidence="11">FGSC A4 / ATCC 38163 / CBS 112.46 / NRRL 194 / M139</strain>
    </source>
</reference>
<dbReference type="KEGG" id="ani:ANIA_06321"/>
<dbReference type="GO" id="GO:0016705">
    <property type="term" value="F:oxidoreductase activity, acting on paired donors, with incorporation or reduction of molecular oxygen"/>
    <property type="evidence" value="ECO:0007669"/>
    <property type="project" value="InterPro"/>
</dbReference>
<name>C8V169_EMENI</name>
<dbReference type="STRING" id="227321.C8V169"/>
<dbReference type="InterPro" id="IPR017972">
    <property type="entry name" value="Cyt_P450_CS"/>
</dbReference>
<accession>C8V169</accession>
<feature type="region of interest" description="Disordered" evidence="9">
    <location>
        <begin position="264"/>
        <end position="285"/>
    </location>
</feature>
<dbReference type="PROSITE" id="PS00086">
    <property type="entry name" value="CYTOCHROME_P450"/>
    <property type="match status" value="1"/>
</dbReference>
<evidence type="ECO:0000256" key="1">
    <source>
        <dbReference type="ARBA" id="ARBA00001971"/>
    </source>
</evidence>
<dbReference type="InParanoid" id="C8V169"/>
<dbReference type="eggNOG" id="KOG0157">
    <property type="taxonomic scope" value="Eukaryota"/>
</dbReference>
<keyword evidence="4 8" id="KW-0560">Oxidoreductase</keyword>
<dbReference type="GO" id="GO:0005506">
    <property type="term" value="F:iron ion binding"/>
    <property type="evidence" value="ECO:0007669"/>
    <property type="project" value="InterPro"/>
</dbReference>